<dbReference type="InterPro" id="IPR003675">
    <property type="entry name" value="Rce1/LyrA-like_dom"/>
</dbReference>
<evidence type="ECO:0000256" key="1">
    <source>
        <dbReference type="SAM" id="Phobius"/>
    </source>
</evidence>
<feature type="transmembrane region" description="Helical" evidence="1">
    <location>
        <begin position="105"/>
        <end position="132"/>
    </location>
</feature>
<protein>
    <submittedName>
        <fullName evidence="3">CPBP family intramembrane metalloprotease</fullName>
    </submittedName>
</protein>
<dbReference type="GO" id="GO:0006508">
    <property type="term" value="P:proteolysis"/>
    <property type="evidence" value="ECO:0007669"/>
    <property type="project" value="UniProtKB-KW"/>
</dbReference>
<dbReference type="GO" id="GO:0004175">
    <property type="term" value="F:endopeptidase activity"/>
    <property type="evidence" value="ECO:0007669"/>
    <property type="project" value="UniProtKB-ARBA"/>
</dbReference>
<evidence type="ECO:0000259" key="2">
    <source>
        <dbReference type="Pfam" id="PF02517"/>
    </source>
</evidence>
<keyword evidence="3" id="KW-0378">Hydrolase</keyword>
<evidence type="ECO:0000313" key="3">
    <source>
        <dbReference type="EMBL" id="RWR21398.1"/>
    </source>
</evidence>
<dbReference type="Proteomes" id="UP000284476">
    <property type="component" value="Unassembled WGS sequence"/>
</dbReference>
<keyword evidence="1" id="KW-0472">Membrane</keyword>
<keyword evidence="1" id="KW-0812">Transmembrane</keyword>
<keyword evidence="1" id="KW-1133">Transmembrane helix</keyword>
<feature type="transmembrane region" description="Helical" evidence="1">
    <location>
        <begin position="184"/>
        <end position="205"/>
    </location>
</feature>
<evidence type="ECO:0000313" key="4">
    <source>
        <dbReference type="Proteomes" id="UP000284476"/>
    </source>
</evidence>
<feature type="transmembrane region" description="Helical" evidence="1">
    <location>
        <begin position="144"/>
        <end position="163"/>
    </location>
</feature>
<proteinExistence type="predicted"/>
<dbReference type="EMBL" id="SAUZ01000009">
    <property type="protein sequence ID" value="RWR21398.1"/>
    <property type="molecule type" value="Genomic_DNA"/>
</dbReference>
<feature type="transmembrane region" description="Helical" evidence="1">
    <location>
        <begin position="21"/>
        <end position="45"/>
    </location>
</feature>
<reference evidence="3 4" key="1">
    <citation type="submission" date="2019-01" db="EMBL/GenBank/DDBJ databases">
        <title>Sinorhodobacter populi sp. nov. isolated from the symptomatic bark tissue of Populus euramericana canker.</title>
        <authorList>
            <person name="Xu G."/>
        </authorList>
    </citation>
    <scope>NUCLEOTIDE SEQUENCE [LARGE SCALE GENOMIC DNA]</scope>
    <source>
        <strain evidence="3 4">SK2B-1</strain>
    </source>
</reference>
<keyword evidence="3" id="KW-0482">Metalloprotease</keyword>
<dbReference type="GO" id="GO:0080120">
    <property type="term" value="P:CAAX-box protein maturation"/>
    <property type="evidence" value="ECO:0007669"/>
    <property type="project" value="UniProtKB-ARBA"/>
</dbReference>
<reference evidence="3 4" key="2">
    <citation type="submission" date="2019-01" db="EMBL/GenBank/DDBJ databases">
        <authorList>
            <person name="Li Y."/>
        </authorList>
    </citation>
    <scope>NUCLEOTIDE SEQUENCE [LARGE SCALE GENOMIC DNA]</scope>
    <source>
        <strain evidence="3 4">SK2B-1</strain>
    </source>
</reference>
<feature type="transmembrane region" description="Helical" evidence="1">
    <location>
        <begin position="65"/>
        <end position="84"/>
    </location>
</feature>
<gene>
    <name evidence="3" type="ORF">D2T30_08615</name>
</gene>
<dbReference type="GO" id="GO:0008237">
    <property type="term" value="F:metallopeptidase activity"/>
    <property type="evidence" value="ECO:0007669"/>
    <property type="project" value="UniProtKB-KW"/>
</dbReference>
<accession>A0A443JLG7</accession>
<name>A0A443JLG7_9RHOB</name>
<comment type="caution">
    <text evidence="3">The sequence shown here is derived from an EMBL/GenBank/DDBJ whole genome shotgun (WGS) entry which is preliminary data.</text>
</comment>
<dbReference type="RefSeq" id="WP_128208532.1">
    <property type="nucleotide sequence ID" value="NZ_JBHRSO010000017.1"/>
</dbReference>
<keyword evidence="3" id="KW-0645">Protease</keyword>
<dbReference type="AlphaFoldDB" id="A0A443JLG7"/>
<sequence>MTGTPDPNSRAALQDRRARHLLLWSGPLLFLFARPAFAVVAQGLVAAICAARGSASAWQDAGAWFSVYGTLIDAGCLALLWWLTRKEGLSLRDLIGFERRKLGRDILLGFALIPPGLLFILGGIAASSLLIFGRVEGPQLSEPLPFVAALHAVLVWPLIWGFTEQMGYNGYLVPRLQVLAGRTWVAVAVVAFVWSFQHAVMPLTFDPAFMLHRALSSIPNALFMIMVYLRLRRLLPLAIAHWLMDGASALSAF</sequence>
<feature type="transmembrane region" description="Helical" evidence="1">
    <location>
        <begin position="211"/>
        <end position="229"/>
    </location>
</feature>
<dbReference type="Pfam" id="PF02517">
    <property type="entry name" value="Rce1-like"/>
    <property type="match status" value="1"/>
</dbReference>
<feature type="domain" description="CAAX prenyl protease 2/Lysostaphin resistance protein A-like" evidence="2">
    <location>
        <begin position="150"/>
        <end position="245"/>
    </location>
</feature>
<organism evidence="3 4">
    <name type="scientific">Paenirhodobacter populi</name>
    <dbReference type="NCBI Taxonomy" id="2306993"/>
    <lineage>
        <taxon>Bacteria</taxon>
        <taxon>Pseudomonadati</taxon>
        <taxon>Pseudomonadota</taxon>
        <taxon>Alphaproteobacteria</taxon>
        <taxon>Rhodobacterales</taxon>
        <taxon>Rhodobacter group</taxon>
        <taxon>Paenirhodobacter</taxon>
    </lineage>
</organism>